<dbReference type="InterPro" id="IPR006035">
    <property type="entry name" value="Ureohydrolase"/>
</dbReference>
<dbReference type="InterPro" id="IPR005925">
    <property type="entry name" value="Agmatinase-rel"/>
</dbReference>
<dbReference type="RefSeq" id="WP_320508942.1">
    <property type="nucleotide sequence ID" value="NZ_JAXCLW010000003.1"/>
</dbReference>
<evidence type="ECO:0000256" key="4">
    <source>
        <dbReference type="RuleBase" id="RU003684"/>
    </source>
</evidence>
<keyword evidence="3 4" id="KW-0378">Hydrolase</keyword>
<evidence type="ECO:0000256" key="2">
    <source>
        <dbReference type="ARBA" id="ARBA00022723"/>
    </source>
</evidence>
<dbReference type="PANTHER" id="PTHR11358:SF26">
    <property type="entry name" value="GUANIDINO ACID HYDROLASE, MITOCHONDRIAL"/>
    <property type="match status" value="1"/>
</dbReference>
<dbReference type="EC" id="3.5.3.11" evidence="5"/>
<name>A0ABU5EC59_9PROT</name>
<dbReference type="CDD" id="cd11592">
    <property type="entry name" value="Agmatinase_PAH"/>
    <property type="match status" value="1"/>
</dbReference>
<accession>A0ABU5EC59</accession>
<proteinExistence type="inferred from homology"/>
<dbReference type="PROSITE" id="PS51409">
    <property type="entry name" value="ARGINASE_2"/>
    <property type="match status" value="1"/>
</dbReference>
<dbReference type="SUPFAM" id="SSF52768">
    <property type="entry name" value="Arginase/deacetylase"/>
    <property type="match status" value="1"/>
</dbReference>
<evidence type="ECO:0000256" key="3">
    <source>
        <dbReference type="ARBA" id="ARBA00022801"/>
    </source>
</evidence>
<dbReference type="NCBIfam" id="NF002564">
    <property type="entry name" value="PRK02190.1"/>
    <property type="match status" value="1"/>
</dbReference>
<dbReference type="GO" id="GO:0008783">
    <property type="term" value="F:agmatinase activity"/>
    <property type="evidence" value="ECO:0007669"/>
    <property type="project" value="UniProtKB-EC"/>
</dbReference>
<dbReference type="PRINTS" id="PR00116">
    <property type="entry name" value="ARGINASE"/>
</dbReference>
<dbReference type="InterPro" id="IPR023696">
    <property type="entry name" value="Ureohydrolase_dom_sf"/>
</dbReference>
<reference evidence="5 6" key="1">
    <citation type="journal article" date="2016" name="Antonie Van Leeuwenhoek">
        <title>Dongia soli sp. nov., isolated from soil from Dokdo, Korea.</title>
        <authorList>
            <person name="Kim D.U."/>
            <person name="Lee H."/>
            <person name="Kim H."/>
            <person name="Kim S.G."/>
            <person name="Ka J.O."/>
        </authorList>
    </citation>
    <scope>NUCLEOTIDE SEQUENCE [LARGE SCALE GENOMIC DNA]</scope>
    <source>
        <strain evidence="5 6">D78</strain>
    </source>
</reference>
<dbReference type="NCBIfam" id="TIGR01230">
    <property type="entry name" value="agmatinase"/>
    <property type="match status" value="1"/>
</dbReference>
<sequence length="301" mass="32765">MAGVPTFASYPSFLSVRKTTPDARFCVAGIPYDIATSFRPGARFGPNAIRQISRMLLDGENPHDWSDISDLDIADLGDFDIRIGDVPESMKMIEAQASAIDHLITLGGDHSITLPLLRALAKKQGPVGLVHFDAHIDTWPDTFGQVHGHGSVFYHAINEGLVDPQRMIQVGIRSPVQKTVHDWTTGKGVEIISGPEMHRTTPDEIARRIKEKVGTGKTYLSFDIDCIDPSQAPGTGTPEIGGAQTWQILAILRQLRGIRFVGMDVVEVAPAYDHAEITSLAAATIAWQYLCLQAGDSDATR</sequence>
<comment type="similarity">
    <text evidence="1">Belongs to the arginase family. Agmatinase subfamily.</text>
</comment>
<dbReference type="InterPro" id="IPR020855">
    <property type="entry name" value="Ureohydrolase_Mn_BS"/>
</dbReference>
<dbReference type="PIRSF" id="PIRSF036979">
    <property type="entry name" value="Arginase"/>
    <property type="match status" value="1"/>
</dbReference>
<dbReference type="EMBL" id="JAXCLW010000003">
    <property type="protein sequence ID" value="MDY0883877.1"/>
    <property type="molecule type" value="Genomic_DNA"/>
</dbReference>
<dbReference type="PANTHER" id="PTHR11358">
    <property type="entry name" value="ARGINASE/AGMATINASE"/>
    <property type="match status" value="1"/>
</dbReference>
<keyword evidence="2" id="KW-0479">Metal-binding</keyword>
<evidence type="ECO:0000256" key="1">
    <source>
        <dbReference type="ARBA" id="ARBA00009227"/>
    </source>
</evidence>
<dbReference type="Pfam" id="PF00491">
    <property type="entry name" value="Arginase"/>
    <property type="match status" value="1"/>
</dbReference>
<dbReference type="PROSITE" id="PS01053">
    <property type="entry name" value="ARGINASE_1"/>
    <property type="match status" value="1"/>
</dbReference>
<gene>
    <name evidence="5" type="primary">speB</name>
    <name evidence="5" type="ORF">SMD27_13580</name>
</gene>
<protein>
    <submittedName>
        <fullName evidence="5">Agmatinase</fullName>
        <ecNumber evidence="5">3.5.3.11</ecNumber>
    </submittedName>
</protein>
<dbReference type="Proteomes" id="UP001279642">
    <property type="component" value="Unassembled WGS sequence"/>
</dbReference>
<keyword evidence="6" id="KW-1185">Reference proteome</keyword>
<evidence type="ECO:0000313" key="6">
    <source>
        <dbReference type="Proteomes" id="UP001279642"/>
    </source>
</evidence>
<organism evidence="5 6">
    <name type="scientific">Dongia soli</name>
    <dbReference type="NCBI Taxonomy" id="600628"/>
    <lineage>
        <taxon>Bacteria</taxon>
        <taxon>Pseudomonadati</taxon>
        <taxon>Pseudomonadota</taxon>
        <taxon>Alphaproteobacteria</taxon>
        <taxon>Rhodospirillales</taxon>
        <taxon>Dongiaceae</taxon>
        <taxon>Dongia</taxon>
    </lineage>
</organism>
<comment type="caution">
    <text evidence="5">The sequence shown here is derived from an EMBL/GenBank/DDBJ whole genome shotgun (WGS) entry which is preliminary data.</text>
</comment>
<dbReference type="Gene3D" id="3.40.800.10">
    <property type="entry name" value="Ureohydrolase domain"/>
    <property type="match status" value="1"/>
</dbReference>
<evidence type="ECO:0000313" key="5">
    <source>
        <dbReference type="EMBL" id="MDY0883877.1"/>
    </source>
</evidence>